<proteinExistence type="predicted"/>
<evidence type="ECO:0000313" key="3">
    <source>
        <dbReference type="Proteomes" id="UP000253987"/>
    </source>
</evidence>
<comment type="caution">
    <text evidence="2">The sequence shown here is derived from an EMBL/GenBank/DDBJ whole genome shotgun (WGS) entry which is preliminary data.</text>
</comment>
<reference evidence="3" key="1">
    <citation type="submission" date="2018-05" db="EMBL/GenBank/DDBJ databases">
        <authorList>
            <person name="Lu D."/>
        </authorList>
    </citation>
    <scope>NUCLEOTIDE SEQUENCE [LARGE SCALE GENOMIC DNA]</scope>
    <source>
        <strain evidence="3">F01</strain>
    </source>
</reference>
<keyword evidence="3" id="KW-1185">Reference proteome</keyword>
<gene>
    <name evidence="2" type="ORF">DIT71_03805</name>
</gene>
<evidence type="ECO:0000256" key="1">
    <source>
        <dbReference type="SAM" id="MobiDB-lite"/>
    </source>
</evidence>
<feature type="compositionally biased region" description="Polar residues" evidence="1">
    <location>
        <begin position="200"/>
        <end position="212"/>
    </location>
</feature>
<dbReference type="EMBL" id="QFWX01000002">
    <property type="protein sequence ID" value="PXX92335.1"/>
    <property type="molecule type" value="Genomic_DNA"/>
</dbReference>
<sequence>MAESRLQRWARKKAEASQEAGAAPSSTDTTPSVDAPGSTAESGPSLEAQELAINEALPEQNVLEKYNLPDPDAIELGTDITGFMRKEIPELLRRRALRALWRSNPVLAVLDGLNDYDEDFSNAATTVNGVQTLYKVGQGMFDKKARAEKQLDEHLVEQDEQVIEQAERAPEKLPEKTPEIAPEEAAEKTDESSELENAVEPSQNTESVTSAADTEPAPRYRPRMRFE</sequence>
<feature type="region of interest" description="Disordered" evidence="1">
    <location>
        <begin position="162"/>
        <end position="227"/>
    </location>
</feature>
<reference evidence="2 3" key="2">
    <citation type="submission" date="2018-06" db="EMBL/GenBank/DDBJ databases">
        <title>Marinobactersediminissp. nov, a moderately halophilic bacterium isolated from marine solar saltern.</title>
        <authorList>
            <person name="Zhang Y."/>
        </authorList>
    </citation>
    <scope>NUCLEOTIDE SEQUENCE [LARGE SCALE GENOMIC DNA]</scope>
    <source>
        <strain evidence="2 3">F01</strain>
    </source>
</reference>
<feature type="compositionally biased region" description="Basic and acidic residues" evidence="1">
    <location>
        <begin position="165"/>
        <end position="178"/>
    </location>
</feature>
<organism evidence="2 3">
    <name type="scientific">Marinobacter vulgaris</name>
    <dbReference type="NCBI Taxonomy" id="1928331"/>
    <lineage>
        <taxon>Bacteria</taxon>
        <taxon>Pseudomonadati</taxon>
        <taxon>Pseudomonadota</taxon>
        <taxon>Gammaproteobacteria</taxon>
        <taxon>Pseudomonadales</taxon>
        <taxon>Marinobacteraceae</taxon>
        <taxon>Marinobacter</taxon>
    </lineage>
</organism>
<dbReference type="AlphaFoldDB" id="A0A2V3ZLS5"/>
<dbReference type="RefSeq" id="WP_114611888.1">
    <property type="nucleotide sequence ID" value="NZ_QFWX01000002.1"/>
</dbReference>
<evidence type="ECO:0000313" key="2">
    <source>
        <dbReference type="EMBL" id="PXX92335.1"/>
    </source>
</evidence>
<feature type="region of interest" description="Disordered" evidence="1">
    <location>
        <begin position="1"/>
        <end position="46"/>
    </location>
</feature>
<protein>
    <submittedName>
        <fullName evidence="2">DUF3306 domain-containing protein</fullName>
    </submittedName>
</protein>
<dbReference type="Pfam" id="PF11748">
    <property type="entry name" value="DUF3306"/>
    <property type="match status" value="1"/>
</dbReference>
<dbReference type="OrthoDB" id="5609487at2"/>
<name>A0A2V3ZLS5_9GAMM</name>
<dbReference type="InterPro" id="IPR021735">
    <property type="entry name" value="DUF3306"/>
</dbReference>
<dbReference type="Proteomes" id="UP000253987">
    <property type="component" value="Unassembled WGS sequence"/>
</dbReference>
<accession>A0A2V3ZLS5</accession>